<keyword evidence="3" id="KW-1185">Reference proteome</keyword>
<reference evidence="2 3" key="1">
    <citation type="submission" date="2018-12" db="EMBL/GenBank/DDBJ databases">
        <title>Genome sequence and assembly of Colletotrichum trifolii.</title>
        <authorList>
            <person name="Gan P."/>
            <person name="Shirasu K."/>
        </authorList>
    </citation>
    <scope>NUCLEOTIDE SEQUENCE [LARGE SCALE GENOMIC DNA]</scope>
    <source>
        <strain evidence="2 3">543-2</strain>
    </source>
</reference>
<name>A0A4R8QQM7_COLTR</name>
<feature type="region of interest" description="Disordered" evidence="1">
    <location>
        <begin position="1"/>
        <end position="28"/>
    </location>
</feature>
<comment type="caution">
    <text evidence="2">The sequence shown here is derived from an EMBL/GenBank/DDBJ whole genome shotgun (WGS) entry which is preliminary data.</text>
</comment>
<dbReference type="Proteomes" id="UP000295703">
    <property type="component" value="Unassembled WGS sequence"/>
</dbReference>
<sequence>MHAKAFGPHDLPLAEVPTLGPSTSAREKDHNRPVLVHVQLPNLHRPRCWHTLTTHHRAQSISARPISVESSTHAIHSTTIVDTTINSLPRPLEPIVHYRAAFFSATTSGFPSAAVDQLGHFCHHPLVTEEHTDSSLGTATFLSVFHESAVIHNPQILQRNFIDYPS</sequence>
<accession>A0A4R8QQM7</accession>
<gene>
    <name evidence="2" type="ORF">CTRI78_v010754</name>
</gene>
<dbReference type="AlphaFoldDB" id="A0A4R8QQM7"/>
<evidence type="ECO:0000256" key="1">
    <source>
        <dbReference type="SAM" id="MobiDB-lite"/>
    </source>
</evidence>
<proteinExistence type="predicted"/>
<organism evidence="2 3">
    <name type="scientific">Colletotrichum trifolii</name>
    <dbReference type="NCBI Taxonomy" id="5466"/>
    <lineage>
        <taxon>Eukaryota</taxon>
        <taxon>Fungi</taxon>
        <taxon>Dikarya</taxon>
        <taxon>Ascomycota</taxon>
        <taxon>Pezizomycotina</taxon>
        <taxon>Sordariomycetes</taxon>
        <taxon>Hypocreomycetidae</taxon>
        <taxon>Glomerellales</taxon>
        <taxon>Glomerellaceae</taxon>
        <taxon>Colletotrichum</taxon>
        <taxon>Colletotrichum orbiculare species complex</taxon>
    </lineage>
</organism>
<evidence type="ECO:0000313" key="3">
    <source>
        <dbReference type="Proteomes" id="UP000295703"/>
    </source>
</evidence>
<dbReference type="EMBL" id="RYZW01000191">
    <property type="protein sequence ID" value="TDZ38864.1"/>
    <property type="molecule type" value="Genomic_DNA"/>
</dbReference>
<evidence type="ECO:0000313" key="2">
    <source>
        <dbReference type="EMBL" id="TDZ38864.1"/>
    </source>
</evidence>
<protein>
    <submittedName>
        <fullName evidence="2">Uncharacterized protein</fullName>
    </submittedName>
</protein>